<comment type="caution">
    <text evidence="3">The sequence shown here is derived from an EMBL/GenBank/DDBJ whole genome shotgun (WGS) entry which is preliminary data.</text>
</comment>
<feature type="region of interest" description="Disordered" evidence="2">
    <location>
        <begin position="521"/>
        <end position="633"/>
    </location>
</feature>
<keyword evidence="1" id="KW-0175">Coiled coil</keyword>
<organism evidence="3 4">
    <name type="scientific">Cylindrotheca closterium</name>
    <dbReference type="NCBI Taxonomy" id="2856"/>
    <lineage>
        <taxon>Eukaryota</taxon>
        <taxon>Sar</taxon>
        <taxon>Stramenopiles</taxon>
        <taxon>Ochrophyta</taxon>
        <taxon>Bacillariophyta</taxon>
        <taxon>Bacillariophyceae</taxon>
        <taxon>Bacillariophycidae</taxon>
        <taxon>Bacillariales</taxon>
        <taxon>Bacillariaceae</taxon>
        <taxon>Cylindrotheca</taxon>
    </lineage>
</organism>
<accession>A0AAD2JK49</accession>
<evidence type="ECO:0000256" key="1">
    <source>
        <dbReference type="SAM" id="Coils"/>
    </source>
</evidence>
<evidence type="ECO:0000313" key="4">
    <source>
        <dbReference type="Proteomes" id="UP001295423"/>
    </source>
</evidence>
<feature type="compositionally biased region" description="Basic residues" evidence="2">
    <location>
        <begin position="605"/>
        <end position="623"/>
    </location>
</feature>
<feature type="compositionally biased region" description="Basic and acidic residues" evidence="2">
    <location>
        <begin position="624"/>
        <end position="633"/>
    </location>
</feature>
<gene>
    <name evidence="3" type="ORF">CYCCA115_LOCUS17046</name>
</gene>
<keyword evidence="4" id="KW-1185">Reference proteome</keyword>
<protein>
    <submittedName>
        <fullName evidence="3">Uncharacterized protein</fullName>
    </submittedName>
</protein>
<feature type="compositionally biased region" description="Polar residues" evidence="2">
    <location>
        <begin position="78"/>
        <end position="93"/>
    </location>
</feature>
<name>A0AAD2JK49_9STRA</name>
<evidence type="ECO:0000256" key="2">
    <source>
        <dbReference type="SAM" id="MobiDB-lite"/>
    </source>
</evidence>
<feature type="coiled-coil region" evidence="1">
    <location>
        <begin position="174"/>
        <end position="208"/>
    </location>
</feature>
<dbReference type="Proteomes" id="UP001295423">
    <property type="component" value="Unassembled WGS sequence"/>
</dbReference>
<feature type="compositionally biased region" description="Low complexity" evidence="2">
    <location>
        <begin position="375"/>
        <end position="389"/>
    </location>
</feature>
<dbReference type="AlphaFoldDB" id="A0AAD2JK49"/>
<feature type="compositionally biased region" description="Basic and acidic residues" evidence="2">
    <location>
        <begin position="585"/>
        <end position="603"/>
    </location>
</feature>
<feature type="compositionally biased region" description="Basic and acidic residues" evidence="2">
    <location>
        <begin position="558"/>
        <end position="570"/>
    </location>
</feature>
<proteinExistence type="predicted"/>
<dbReference type="EMBL" id="CAKOGP040001969">
    <property type="protein sequence ID" value="CAJ1958148.1"/>
    <property type="molecule type" value="Genomic_DNA"/>
</dbReference>
<feature type="region of interest" description="Disordered" evidence="2">
    <location>
        <begin position="1"/>
        <end position="128"/>
    </location>
</feature>
<reference evidence="3" key="1">
    <citation type="submission" date="2023-08" db="EMBL/GenBank/DDBJ databases">
        <authorList>
            <person name="Audoor S."/>
            <person name="Bilcke G."/>
        </authorList>
    </citation>
    <scope>NUCLEOTIDE SEQUENCE</scope>
</reference>
<feature type="coiled-coil region" evidence="1">
    <location>
        <begin position="418"/>
        <end position="487"/>
    </location>
</feature>
<feature type="region of interest" description="Disordered" evidence="2">
    <location>
        <begin position="347"/>
        <end position="414"/>
    </location>
</feature>
<evidence type="ECO:0000313" key="3">
    <source>
        <dbReference type="EMBL" id="CAJ1958148.1"/>
    </source>
</evidence>
<sequence>MEADPIIPAMLPSRQLQHNRHYRSEEEEEFPGDEGTSTLYKLNGGDGNKATINNSQPQRALKTSSGHASAANDPVRRLSNTSQGSRRQDSLNPASEGDDTPIGLRLLAGTGTGDDSPKPRHYAGSSHEDMNYIDIKSFQKNRTNSITRSQKSAKKTTAVDLSAYNMPENTMRVNRSSNNNNNNNNNNIEEERRQLAMEQEAFENSKAKHNAQMEKSMLDVDETIDTTQSSDQKFLSLEDVKGIFQDVKESRILNCVGDEALHGIDDGGGAGHNKNRKNQNGVYEENALLGRITSGLRDSLQMLSPAAAASTKKSGEIPMEIAIPMQHEDESGGNQSAIDTQVSELEKLEEENAGRRGHPPSFYSQHDYHHDQDEPAPAAKGPMMPPVAATPERAPESKQKDPLQQMSPLERKVSKVILKQMQAEDARLEKERAAIDALRKGTKAPENVVQGISFLRKKEQTRIQLEAAEAEAKAKKEKDEKHAQEVRKINHMFDDEYGDDEEFVEENDSQRAFGNLRKVLTHMYNPNGGNDNEITLEEYEKQVRANAPPSPPPMDQQEQSKEDLDVVHERSKGKKKKSSSIFKSLWKDSKSKSKKQQKGDGKKSSGSKKKSGFFSKRFKKSSTKKGEEEMISC</sequence>
<feature type="compositionally biased region" description="Polar residues" evidence="2">
    <location>
        <begin position="50"/>
        <end position="67"/>
    </location>
</feature>